<dbReference type="InterPro" id="IPR007504">
    <property type="entry name" value="H/ACA_rnp_Gar1/Naf1"/>
</dbReference>
<dbReference type="GO" id="GO:0003723">
    <property type="term" value="F:RNA binding"/>
    <property type="evidence" value="ECO:0007669"/>
    <property type="project" value="UniProtKB-KW"/>
</dbReference>
<name>A0A232FKR1_9HYME</name>
<dbReference type="AlphaFoldDB" id="A0A232FKR1"/>
<comment type="caution">
    <text evidence="2">The sequence shown here is derived from an EMBL/GenBank/DDBJ whole genome shotgun (WGS) entry which is preliminary data.</text>
</comment>
<dbReference type="GO" id="GO:0005730">
    <property type="term" value="C:nucleolus"/>
    <property type="evidence" value="ECO:0007669"/>
    <property type="project" value="UniProtKB-SubCell"/>
</dbReference>
<evidence type="ECO:0000256" key="1">
    <source>
        <dbReference type="RuleBase" id="RU364004"/>
    </source>
</evidence>
<comment type="subcellular location">
    <subcellularLocation>
        <location evidence="1">Nucleus</location>
        <location evidence="1">Nucleolus</location>
    </subcellularLocation>
</comment>
<dbReference type="Pfam" id="PF04410">
    <property type="entry name" value="Gar1"/>
    <property type="match status" value="1"/>
</dbReference>
<dbReference type="Gene3D" id="2.40.10.230">
    <property type="entry name" value="Probable tRNA pseudouridine synthase domain"/>
    <property type="match status" value="1"/>
</dbReference>
<proteinExistence type="inferred from homology"/>
<protein>
    <recommendedName>
        <fullName evidence="1">H/ACA ribonucleoprotein complex subunit</fullName>
    </recommendedName>
</protein>
<keyword evidence="3" id="KW-1185">Reference proteome</keyword>
<keyword evidence="1" id="KW-0690">Ribosome biogenesis</keyword>
<keyword evidence="1" id="KW-0687">Ribonucleoprotein</keyword>
<dbReference type="EMBL" id="NNAY01000080">
    <property type="protein sequence ID" value="OXU31173.1"/>
    <property type="molecule type" value="Genomic_DNA"/>
</dbReference>
<dbReference type="GO" id="GO:1990904">
    <property type="term" value="C:ribonucleoprotein complex"/>
    <property type="evidence" value="ECO:0007669"/>
    <property type="project" value="UniProtKB-KW"/>
</dbReference>
<evidence type="ECO:0000313" key="3">
    <source>
        <dbReference type="Proteomes" id="UP000215335"/>
    </source>
</evidence>
<dbReference type="GO" id="GO:0006364">
    <property type="term" value="P:rRNA processing"/>
    <property type="evidence" value="ECO:0007669"/>
    <property type="project" value="UniProtKB-KW"/>
</dbReference>
<comment type="similarity">
    <text evidence="1">Belongs to the GAR1 family.</text>
</comment>
<accession>A0A232FKR1</accession>
<keyword evidence="1" id="KW-0539">Nucleus</keyword>
<dbReference type="GO" id="GO:0001522">
    <property type="term" value="P:pseudouridine synthesis"/>
    <property type="evidence" value="ECO:0007669"/>
    <property type="project" value="InterPro"/>
</dbReference>
<organism evidence="2 3">
    <name type="scientific">Trichomalopsis sarcophagae</name>
    <dbReference type="NCBI Taxonomy" id="543379"/>
    <lineage>
        <taxon>Eukaryota</taxon>
        <taxon>Metazoa</taxon>
        <taxon>Ecdysozoa</taxon>
        <taxon>Arthropoda</taxon>
        <taxon>Hexapoda</taxon>
        <taxon>Insecta</taxon>
        <taxon>Pterygota</taxon>
        <taxon>Neoptera</taxon>
        <taxon>Endopterygota</taxon>
        <taxon>Hymenoptera</taxon>
        <taxon>Apocrita</taxon>
        <taxon>Proctotrupomorpha</taxon>
        <taxon>Chalcidoidea</taxon>
        <taxon>Pteromalidae</taxon>
        <taxon>Pteromalinae</taxon>
        <taxon>Trichomalopsis</taxon>
    </lineage>
</organism>
<gene>
    <name evidence="2" type="ORF">TSAR_006485</name>
</gene>
<comment type="function">
    <text evidence="1">Required for ribosome biogenesis. Part of a complex which catalyzes pseudouridylation of rRNA. This involves the isomerization of uridine such that the ribose is subsequently attached to C5, instead of the normal N1. Pseudouridine ("psi") residues may serve to stabilize the conformation of rRNAs.</text>
</comment>
<keyword evidence="1" id="KW-0694">RNA-binding</keyword>
<keyword evidence="1" id="KW-0698">rRNA processing</keyword>
<evidence type="ECO:0000313" key="2">
    <source>
        <dbReference type="EMBL" id="OXU31173.1"/>
    </source>
</evidence>
<dbReference type="Proteomes" id="UP000215335">
    <property type="component" value="Unassembled WGS sequence"/>
</dbReference>
<comment type="subunit">
    <text evidence="1">Component of the small nucleolar ribonucleoprotein particles containing H/ACA-type snoRNAs (H/ACA snoRNPs).</text>
</comment>
<dbReference type="InterPro" id="IPR038664">
    <property type="entry name" value="Gar1/Naf1_Cbf5-bd_sf"/>
</dbReference>
<reference evidence="2 3" key="1">
    <citation type="journal article" date="2017" name="Curr. Biol.">
        <title>The Evolution of Venom by Co-option of Single-Copy Genes.</title>
        <authorList>
            <person name="Martinson E.O."/>
            <person name="Mrinalini"/>
            <person name="Kelkar Y.D."/>
            <person name="Chang C.H."/>
            <person name="Werren J.H."/>
        </authorList>
    </citation>
    <scope>NUCLEOTIDE SEQUENCE [LARGE SCALE GENOMIC DNA]</scope>
    <source>
        <strain evidence="2 3">Alberta</strain>
        <tissue evidence="2">Whole body</tissue>
    </source>
</reference>
<dbReference type="OrthoDB" id="21550at2759"/>
<sequence>MECMSSIVKTVNMTKNAAKNGVPSKAVAEINNEISDSDMYNTMYSSNVTYEAMADVAFMHDAKFSSTNSSIISALVPKMENLEVSQKTQPDKCLAGYVKAVILPSGTAVVQLASGSRILDVGTAIFLRNHNKEGTCKKYDEIGVVSDIFGSVLEPMYSLQLKERVIGESLKMDAEVFYSLHEHPSTKYISVVLDAANRYTVVQE</sequence>